<gene>
    <name evidence="3" type="ORF">ASTO00021_LOCUS6391</name>
</gene>
<dbReference type="EMBL" id="HBIN01008602">
    <property type="protein sequence ID" value="CAE0436120.1"/>
    <property type="molecule type" value="Transcribed_RNA"/>
</dbReference>
<feature type="region of interest" description="Disordered" evidence="1">
    <location>
        <begin position="310"/>
        <end position="366"/>
    </location>
</feature>
<dbReference type="AlphaFoldDB" id="A0A7S3PH98"/>
<feature type="transmembrane region" description="Helical" evidence="2">
    <location>
        <begin position="485"/>
        <end position="506"/>
    </location>
</feature>
<feature type="transmembrane region" description="Helical" evidence="2">
    <location>
        <begin position="15"/>
        <end position="37"/>
    </location>
</feature>
<feature type="transmembrane region" description="Helical" evidence="2">
    <location>
        <begin position="87"/>
        <end position="111"/>
    </location>
</feature>
<evidence type="ECO:0000313" key="3">
    <source>
        <dbReference type="EMBL" id="CAE0436120.1"/>
    </source>
</evidence>
<evidence type="ECO:0000256" key="1">
    <source>
        <dbReference type="SAM" id="MobiDB-lite"/>
    </source>
</evidence>
<feature type="compositionally biased region" description="Polar residues" evidence="1">
    <location>
        <begin position="330"/>
        <end position="342"/>
    </location>
</feature>
<feature type="transmembrane region" description="Helical" evidence="2">
    <location>
        <begin position="449"/>
        <end position="473"/>
    </location>
</feature>
<keyword evidence="2" id="KW-0812">Transmembrane</keyword>
<keyword evidence="2" id="KW-0472">Membrane</keyword>
<sequence length="718" mass="82089">MAKLDLSKLEIDWPILFGCFTGIIVFSIILELTISYIELALHDHVHYLAMTRRIFKELTILGIITIVLILLATYADLPDEVFETLEFAHLWLFVAEIAYLFQAVGTMLIVLRVKRFWDESFHHGFVAVLKQYDKGISKKNHCAQQCTMSVLRILFGKRYSEEALLELWIFRQYFVKTHHLPQDFDFGKYLRRSLSKKVVNEIDISWLTWFSMLGVIVIGVLITQFGPNQGEAQLLDINLTMNVCFGCSIFLFVVVTVVMLILFSDRDNLLAVAGVDSRRKLRDIAIQQNAQFTSYSVSNRKLIFYENNEPTGEFPLSDEEDDEYAELGSNEPQSPGDDSNTSNEERESKDGHCNMNGETKEPAVVDNLKLDGETLSKASSIRSDDVDRIYGRANPCSSINVNGIEYTIKLGLHKPEILQISEVVDTCEVQSKENRDVAKSVFLCARPGFLLYLYRLCLLLQCFIVALVILVLASNNENLKDGNETWIVVTAVLVFAIHIVIFTVIIPKLIRNWHLLEAVCVLDSEDLETIEEILEEQHVVHQQVHHFGIAIYNAIARKYDSLHSSGKEINVNAIIEVLKEVYSRSAKKQGAPDVISSSTLYKFLSKEPFGLLITRRESRALLRIFGVPKGMNFCEFIQVVRNSIAYIFQTENQFVRNDRVFALVLILLQQAIDQHENCLKCRKRLPQIVPLSWCIRDEPKLRIHESLLDVKSNVLVYH</sequence>
<feature type="compositionally biased region" description="Acidic residues" evidence="1">
    <location>
        <begin position="316"/>
        <end position="325"/>
    </location>
</feature>
<keyword evidence="2" id="KW-1133">Transmembrane helix</keyword>
<feature type="compositionally biased region" description="Basic and acidic residues" evidence="1">
    <location>
        <begin position="343"/>
        <end position="366"/>
    </location>
</feature>
<feature type="transmembrane region" description="Helical" evidence="2">
    <location>
        <begin position="58"/>
        <end position="75"/>
    </location>
</feature>
<proteinExistence type="predicted"/>
<organism evidence="3">
    <name type="scientific">Aplanochytrium stocchinoi</name>
    <dbReference type="NCBI Taxonomy" id="215587"/>
    <lineage>
        <taxon>Eukaryota</taxon>
        <taxon>Sar</taxon>
        <taxon>Stramenopiles</taxon>
        <taxon>Bigyra</taxon>
        <taxon>Labyrinthulomycetes</taxon>
        <taxon>Thraustochytrida</taxon>
        <taxon>Thraustochytriidae</taxon>
        <taxon>Aplanochytrium</taxon>
    </lineage>
</organism>
<feature type="transmembrane region" description="Helical" evidence="2">
    <location>
        <begin position="239"/>
        <end position="263"/>
    </location>
</feature>
<reference evidence="3" key="1">
    <citation type="submission" date="2021-01" db="EMBL/GenBank/DDBJ databases">
        <authorList>
            <person name="Corre E."/>
            <person name="Pelletier E."/>
            <person name="Niang G."/>
            <person name="Scheremetjew M."/>
            <person name="Finn R."/>
            <person name="Kale V."/>
            <person name="Holt S."/>
            <person name="Cochrane G."/>
            <person name="Meng A."/>
            <person name="Brown T."/>
            <person name="Cohen L."/>
        </authorList>
    </citation>
    <scope>NUCLEOTIDE SEQUENCE</scope>
    <source>
        <strain evidence="3">GSBS06</strain>
    </source>
</reference>
<name>A0A7S3PH98_9STRA</name>
<feature type="transmembrane region" description="Helical" evidence="2">
    <location>
        <begin position="206"/>
        <end position="227"/>
    </location>
</feature>
<accession>A0A7S3PH98</accession>
<protein>
    <submittedName>
        <fullName evidence="3">Uncharacterized protein</fullName>
    </submittedName>
</protein>
<evidence type="ECO:0000256" key="2">
    <source>
        <dbReference type="SAM" id="Phobius"/>
    </source>
</evidence>